<evidence type="ECO:0000313" key="4">
    <source>
        <dbReference type="Proteomes" id="UP001235064"/>
    </source>
</evidence>
<organism evidence="3 4">
    <name type="scientific">Microbacterium candidum</name>
    <dbReference type="NCBI Taxonomy" id="3041922"/>
    <lineage>
        <taxon>Bacteria</taxon>
        <taxon>Bacillati</taxon>
        <taxon>Actinomycetota</taxon>
        <taxon>Actinomycetes</taxon>
        <taxon>Micrococcales</taxon>
        <taxon>Microbacteriaceae</taxon>
        <taxon>Microbacterium</taxon>
    </lineage>
</organism>
<protein>
    <recommendedName>
        <fullName evidence="2">AbiTii domain-containing protein</fullName>
    </recommendedName>
</protein>
<name>A0ABT7N057_9MICO</name>
<gene>
    <name evidence="3" type="ORF">QSV35_12145</name>
</gene>
<dbReference type="RefSeq" id="WP_286289015.1">
    <property type="nucleotide sequence ID" value="NZ_JASXSZ010000003.1"/>
</dbReference>
<comment type="caution">
    <text evidence="3">The sequence shown here is derived from an EMBL/GenBank/DDBJ whole genome shotgun (WGS) entry which is preliminary data.</text>
</comment>
<dbReference type="InterPro" id="IPR041304">
    <property type="entry name" value="AbiTii"/>
</dbReference>
<reference evidence="3 4" key="1">
    <citation type="submission" date="2023-06" db="EMBL/GenBank/DDBJ databases">
        <title>Microbacterium sp. nov., isolated from a waste landfill.</title>
        <authorList>
            <person name="Wen W."/>
        </authorList>
    </citation>
    <scope>NUCLEOTIDE SEQUENCE [LARGE SCALE GENOMIC DNA]</scope>
    <source>
        <strain evidence="3 4">ASV49</strain>
    </source>
</reference>
<dbReference type="Pfam" id="PF18864">
    <property type="entry name" value="AbiTii"/>
    <property type="match status" value="1"/>
</dbReference>
<keyword evidence="1" id="KW-1133">Transmembrane helix</keyword>
<keyword evidence="1" id="KW-0812">Transmembrane</keyword>
<proteinExistence type="predicted"/>
<evidence type="ECO:0000259" key="2">
    <source>
        <dbReference type="Pfam" id="PF18864"/>
    </source>
</evidence>
<dbReference type="EMBL" id="JASXSZ010000003">
    <property type="protein sequence ID" value="MDL9980084.1"/>
    <property type="molecule type" value="Genomic_DNA"/>
</dbReference>
<keyword evidence="1" id="KW-0472">Membrane</keyword>
<dbReference type="Proteomes" id="UP001235064">
    <property type="component" value="Unassembled WGS sequence"/>
</dbReference>
<sequence length="261" mass="27934">MSTKKVGGLMGDIERDLLADKPLDALLRKLILLGGNAGSPELRAWASQELRGYDNDADLPSYRTVNAPLQIDGAVPGGIIQHQTISSMDLPDFARDEIDELVHLRMGVGEIHSMVEQHKGDKLVKLQPPGAALLVSYMNGTQQMNGHITALYWSVSTIAVEGVLSQIRTRLAELIAELRSGTPQGQALPTPEQAANAVNVVINGRGNRVSIAQAANGSSVTTQPEAEEGKRFWTTARLIGAGIVGLATIIGTILAVLQFRF</sequence>
<feature type="transmembrane region" description="Helical" evidence="1">
    <location>
        <begin position="238"/>
        <end position="259"/>
    </location>
</feature>
<accession>A0ABT7N057</accession>
<evidence type="ECO:0000256" key="1">
    <source>
        <dbReference type="SAM" id="Phobius"/>
    </source>
</evidence>
<keyword evidence="4" id="KW-1185">Reference proteome</keyword>
<evidence type="ECO:0000313" key="3">
    <source>
        <dbReference type="EMBL" id="MDL9980084.1"/>
    </source>
</evidence>
<feature type="domain" description="AbiTii" evidence="2">
    <location>
        <begin position="9"/>
        <end position="200"/>
    </location>
</feature>